<protein>
    <submittedName>
        <fullName evidence="2">Uncharacterized protein</fullName>
    </submittedName>
</protein>
<organism evidence="2 3">
    <name type="scientific">Asticcacaulis currens</name>
    <dbReference type="NCBI Taxonomy" id="2984210"/>
    <lineage>
        <taxon>Bacteria</taxon>
        <taxon>Pseudomonadati</taxon>
        <taxon>Pseudomonadota</taxon>
        <taxon>Alphaproteobacteria</taxon>
        <taxon>Caulobacterales</taxon>
        <taxon>Caulobacteraceae</taxon>
        <taxon>Asticcacaulis</taxon>
    </lineage>
</organism>
<name>A0ABT5IJX0_9CAUL</name>
<accession>A0ABT5IJX0</accession>
<comment type="caution">
    <text evidence="2">The sequence shown here is derived from an EMBL/GenBank/DDBJ whole genome shotgun (WGS) entry which is preliminary data.</text>
</comment>
<feature type="transmembrane region" description="Helical" evidence="1">
    <location>
        <begin position="12"/>
        <end position="39"/>
    </location>
</feature>
<evidence type="ECO:0000313" key="2">
    <source>
        <dbReference type="EMBL" id="MDC7696163.1"/>
    </source>
</evidence>
<evidence type="ECO:0000313" key="3">
    <source>
        <dbReference type="Proteomes" id="UP001216595"/>
    </source>
</evidence>
<dbReference type="Proteomes" id="UP001216595">
    <property type="component" value="Unassembled WGS sequence"/>
</dbReference>
<sequence length="172" mass="19410">MEDAGQKKRGILGWATLAMTPLGILAGPISIASMVSHLIEWHGPAGYIVNFWKEEIRPPFRASIEWLLSLVEPWLHIPKPPDALVDYIIVSLLLTSCYLRATYLVPKNDLRHTILNSLMYLMFWPLVAMGVIISICREGVKSWPRLSLTFAPIIGFLLLWAGNEVPKLLAFF</sequence>
<dbReference type="RefSeq" id="WP_272742804.1">
    <property type="nucleotide sequence ID" value="NZ_JAQQKW010000019.1"/>
</dbReference>
<gene>
    <name evidence="2" type="ORF">PQU94_17950</name>
</gene>
<evidence type="ECO:0000256" key="1">
    <source>
        <dbReference type="SAM" id="Phobius"/>
    </source>
</evidence>
<feature type="transmembrane region" description="Helical" evidence="1">
    <location>
        <begin position="143"/>
        <end position="162"/>
    </location>
</feature>
<keyword evidence="1" id="KW-0472">Membrane</keyword>
<reference evidence="2 3" key="1">
    <citation type="submission" date="2023-01" db="EMBL/GenBank/DDBJ databases">
        <title>Novel species of the genus Asticcacaulis isolated from rivers.</title>
        <authorList>
            <person name="Lu H."/>
        </authorList>
    </citation>
    <scope>NUCLEOTIDE SEQUENCE [LARGE SCALE GENOMIC DNA]</scope>
    <source>
        <strain evidence="2 3">DXS10W</strain>
    </source>
</reference>
<keyword evidence="1" id="KW-1133">Transmembrane helix</keyword>
<keyword evidence="3" id="KW-1185">Reference proteome</keyword>
<proteinExistence type="predicted"/>
<keyword evidence="1" id="KW-0812">Transmembrane</keyword>
<feature type="transmembrane region" description="Helical" evidence="1">
    <location>
        <begin position="84"/>
        <end position="105"/>
    </location>
</feature>
<feature type="transmembrane region" description="Helical" evidence="1">
    <location>
        <begin position="117"/>
        <end position="136"/>
    </location>
</feature>
<dbReference type="EMBL" id="JAQQKW010000019">
    <property type="protein sequence ID" value="MDC7696163.1"/>
    <property type="molecule type" value="Genomic_DNA"/>
</dbReference>